<feature type="domain" description="Transposase MuDR plant" evidence="1">
    <location>
        <begin position="3"/>
        <end position="60"/>
    </location>
</feature>
<dbReference type="InterPro" id="IPR018289">
    <property type="entry name" value="MULE_transposase_dom"/>
</dbReference>
<protein>
    <recommendedName>
        <fullName evidence="5">Transposase MuDR plant domain-containing protein</fullName>
    </recommendedName>
</protein>
<sequence>MLFGSRQELKHAIDTHNIKDDRDIKYLRNENGRVKAICKNSMCKWFIYANRLSGEVGLQIRKWNLDHTCIHVYDNKTLSLSWLAKYYAKKFRNSLTYKASDFIKEMGLKLGQHMSKWMAWRAKVVALKSIYGNEDTQHKQIWNFCTEVVETNPATKYFVKTIFNEEGQPVFQRWYLCWTGCRSGFSDGCRKLIGVDGFHLKNNYGGQLLDAIAIDPNNNIFPITYVVVEVENKQSYEWFLNHLADDVGIKSRIVEEELEHYAWTFISDKQK</sequence>
<evidence type="ECO:0000313" key="3">
    <source>
        <dbReference type="EMBL" id="GAA0162046.1"/>
    </source>
</evidence>
<organism evidence="3 4">
    <name type="scientific">Lithospermum erythrorhizon</name>
    <name type="common">Purple gromwell</name>
    <name type="synonym">Lithospermum officinale var. erythrorhizon</name>
    <dbReference type="NCBI Taxonomy" id="34254"/>
    <lineage>
        <taxon>Eukaryota</taxon>
        <taxon>Viridiplantae</taxon>
        <taxon>Streptophyta</taxon>
        <taxon>Embryophyta</taxon>
        <taxon>Tracheophyta</taxon>
        <taxon>Spermatophyta</taxon>
        <taxon>Magnoliopsida</taxon>
        <taxon>eudicotyledons</taxon>
        <taxon>Gunneridae</taxon>
        <taxon>Pentapetalae</taxon>
        <taxon>asterids</taxon>
        <taxon>lamiids</taxon>
        <taxon>Boraginales</taxon>
        <taxon>Boraginaceae</taxon>
        <taxon>Boraginoideae</taxon>
        <taxon>Lithospermeae</taxon>
        <taxon>Lithospermum</taxon>
    </lineage>
</organism>
<evidence type="ECO:0000313" key="4">
    <source>
        <dbReference type="Proteomes" id="UP001454036"/>
    </source>
</evidence>
<dbReference type="InterPro" id="IPR004332">
    <property type="entry name" value="Transposase_MuDR"/>
</dbReference>
<dbReference type="EMBL" id="BAABME010036588">
    <property type="protein sequence ID" value="GAA0162046.1"/>
    <property type="molecule type" value="Genomic_DNA"/>
</dbReference>
<gene>
    <name evidence="3" type="ORF">LIER_43592</name>
</gene>
<feature type="domain" description="MULE transposase" evidence="2">
    <location>
        <begin position="193"/>
        <end position="244"/>
    </location>
</feature>
<proteinExistence type="predicted"/>
<evidence type="ECO:0000259" key="1">
    <source>
        <dbReference type="Pfam" id="PF03108"/>
    </source>
</evidence>
<evidence type="ECO:0008006" key="5">
    <source>
        <dbReference type="Google" id="ProtNLM"/>
    </source>
</evidence>
<comment type="caution">
    <text evidence="3">The sequence shown here is derived from an EMBL/GenBank/DDBJ whole genome shotgun (WGS) entry which is preliminary data.</text>
</comment>
<reference evidence="3 4" key="1">
    <citation type="submission" date="2024-01" db="EMBL/GenBank/DDBJ databases">
        <title>The complete chloroplast genome sequence of Lithospermum erythrorhizon: insights into the phylogenetic relationship among Boraginaceae species and the maternal lineages of purple gromwells.</title>
        <authorList>
            <person name="Okada T."/>
            <person name="Watanabe K."/>
        </authorList>
    </citation>
    <scope>NUCLEOTIDE SEQUENCE [LARGE SCALE GENOMIC DNA]</scope>
</reference>
<dbReference type="PANTHER" id="PTHR31973">
    <property type="entry name" value="POLYPROTEIN, PUTATIVE-RELATED"/>
    <property type="match status" value="1"/>
</dbReference>
<dbReference type="Pfam" id="PF03108">
    <property type="entry name" value="DBD_Tnp_Mut"/>
    <property type="match status" value="1"/>
</dbReference>
<dbReference type="Pfam" id="PF10551">
    <property type="entry name" value="MULE"/>
    <property type="match status" value="1"/>
</dbReference>
<keyword evidence="4" id="KW-1185">Reference proteome</keyword>
<dbReference type="Proteomes" id="UP001454036">
    <property type="component" value="Unassembled WGS sequence"/>
</dbReference>
<name>A0AAV3QFL8_LITER</name>
<evidence type="ECO:0000259" key="2">
    <source>
        <dbReference type="Pfam" id="PF10551"/>
    </source>
</evidence>
<dbReference type="AlphaFoldDB" id="A0AAV3QFL8"/>
<dbReference type="PANTHER" id="PTHR31973:SF191">
    <property type="entry name" value="OS05G0489400 PROTEIN"/>
    <property type="match status" value="1"/>
</dbReference>
<accession>A0AAV3QFL8</accession>